<gene>
    <name evidence="1" type="ORF">AUC43_13850</name>
</gene>
<name>A0A0U3K0K8_9BACT</name>
<keyword evidence="2" id="KW-1185">Reference proteome</keyword>
<accession>A0A0U3K0K8</accession>
<evidence type="ECO:0000313" key="1">
    <source>
        <dbReference type="EMBL" id="ALW86079.1"/>
    </source>
</evidence>
<dbReference type="RefSeq" id="WP_068194729.1">
    <property type="nucleotide sequence ID" value="NZ_CP013909.1"/>
</dbReference>
<proteinExistence type="predicted"/>
<reference evidence="1 2" key="1">
    <citation type="submission" date="2015-12" db="EMBL/GenBank/DDBJ databases">
        <authorList>
            <person name="Shamseldin A."/>
            <person name="Moawad H."/>
            <person name="Abd El-Rahim W.M."/>
            <person name="Sadowsky M.J."/>
        </authorList>
    </citation>
    <scope>NUCLEOTIDE SEQUENCE [LARGE SCALE GENOMIC DNA]</scope>
    <source>
        <strain evidence="1 2">DG5B</strain>
    </source>
</reference>
<organism evidence="1 2">
    <name type="scientific">Hymenobacter sedentarius</name>
    <dbReference type="NCBI Taxonomy" id="1411621"/>
    <lineage>
        <taxon>Bacteria</taxon>
        <taxon>Pseudomonadati</taxon>
        <taxon>Bacteroidota</taxon>
        <taxon>Cytophagia</taxon>
        <taxon>Cytophagales</taxon>
        <taxon>Hymenobacteraceae</taxon>
        <taxon>Hymenobacter</taxon>
    </lineage>
</organism>
<dbReference type="KEGG" id="hyg:AUC43_13850"/>
<dbReference type="AlphaFoldDB" id="A0A0U3K0K8"/>
<dbReference type="Proteomes" id="UP000059542">
    <property type="component" value="Chromosome"/>
</dbReference>
<evidence type="ECO:0000313" key="2">
    <source>
        <dbReference type="Proteomes" id="UP000059542"/>
    </source>
</evidence>
<protein>
    <submittedName>
        <fullName evidence="1">Uncharacterized protein</fullName>
    </submittedName>
</protein>
<dbReference type="OrthoDB" id="1491962at2"/>
<dbReference type="EMBL" id="CP013909">
    <property type="protein sequence ID" value="ALW86079.1"/>
    <property type="molecule type" value="Genomic_DNA"/>
</dbReference>
<dbReference type="STRING" id="1411621.AUC43_13850"/>
<sequence>MLDFIHNLFRSNAKSPASWHAVALSPAQVRRHARWVEQRVYLNWLGPYFKAYHLRKGGAAGTRGFQVQLLQEHGRQGALLFFDPSIGPGNFRHFYEHLGERVLALGYRRACADKCTQQREHYTETTLKQFFKPNPTDCPHTGDCNQRFGLITVDLVAVNGQPMFIRLTSNAVLEPGFTPARSFDELLKALLDAPPADAASEALIAVYHDTF</sequence>